<keyword evidence="2" id="KW-1283">Bacterial microcompartment</keyword>
<gene>
    <name evidence="5" type="ORF">E4K67_04870</name>
</gene>
<comment type="caution">
    <text evidence="5">The sequence shown here is derived from an EMBL/GenBank/DDBJ whole genome shotgun (WGS) entry which is preliminary data.</text>
</comment>
<feature type="domain" description="BMC" evidence="4">
    <location>
        <begin position="5"/>
        <end position="90"/>
    </location>
</feature>
<dbReference type="SUPFAM" id="SSF143414">
    <property type="entry name" value="CcmK-like"/>
    <property type="match status" value="1"/>
</dbReference>
<dbReference type="GO" id="GO:0031469">
    <property type="term" value="C:bacterial microcompartment"/>
    <property type="evidence" value="ECO:0007669"/>
    <property type="project" value="UniProtKB-SubCell"/>
</dbReference>
<dbReference type="RefSeq" id="WP_135545310.1">
    <property type="nucleotide sequence ID" value="NZ_SPQQ01000002.1"/>
</dbReference>
<dbReference type="PROSITE" id="PS51930">
    <property type="entry name" value="BMC_2"/>
    <property type="match status" value="1"/>
</dbReference>
<name>A0A4Z0R8Q5_9FIRM</name>
<sequence length="199" mass="21268">MVRKAFGLIETVGLVAALEAADAALKAANIELIGYELTKGKGMVLVKFSGDVGAIKVAVEAGRIAAGKVNKVVATHVIPRPHQQLSSVLATKETSNRKVQAASEMVIDIQVATNESENIEEHGVQLQILQEIEGGEELEIAPIELNNENPEPIGVVSSVEQGKNPAVLCNFCRDPACHRKKGDPKVTCIHYGKNNEEAE</sequence>
<keyword evidence="6" id="KW-1185">Reference proteome</keyword>
<comment type="subcellular location">
    <subcellularLocation>
        <location evidence="1">Bacterial microcompartment</location>
    </subcellularLocation>
</comment>
<proteinExistence type="inferred from homology"/>
<dbReference type="PANTHER" id="PTHR33941:SF11">
    <property type="entry name" value="BACTERIAL MICROCOMPARTMENT SHELL PROTEIN PDUJ"/>
    <property type="match status" value="1"/>
</dbReference>
<evidence type="ECO:0000313" key="5">
    <source>
        <dbReference type="EMBL" id="TGE38814.1"/>
    </source>
</evidence>
<dbReference type="OrthoDB" id="9812608at2"/>
<dbReference type="PANTHER" id="PTHR33941">
    <property type="entry name" value="PROPANEDIOL UTILIZATION PROTEIN PDUA"/>
    <property type="match status" value="1"/>
</dbReference>
<dbReference type="InterPro" id="IPR050575">
    <property type="entry name" value="BMC_shell"/>
</dbReference>
<dbReference type="InterPro" id="IPR044872">
    <property type="entry name" value="CcmK/CsoS1_BMC"/>
</dbReference>
<comment type="similarity">
    <text evidence="3">Belongs to the bacterial microcompartments protein family.</text>
</comment>
<accession>A0A4Z0R8Q5</accession>
<evidence type="ECO:0000256" key="1">
    <source>
        <dbReference type="ARBA" id="ARBA00024322"/>
    </source>
</evidence>
<dbReference type="CDD" id="cd07045">
    <property type="entry name" value="BMC_CcmK_like"/>
    <property type="match status" value="1"/>
</dbReference>
<dbReference type="Pfam" id="PF00936">
    <property type="entry name" value="BMC"/>
    <property type="match status" value="1"/>
</dbReference>
<dbReference type="EMBL" id="SPQQ01000002">
    <property type="protein sequence ID" value="TGE38814.1"/>
    <property type="molecule type" value="Genomic_DNA"/>
</dbReference>
<dbReference type="InterPro" id="IPR000249">
    <property type="entry name" value="BMC_dom"/>
</dbReference>
<evidence type="ECO:0000259" key="4">
    <source>
        <dbReference type="PROSITE" id="PS51930"/>
    </source>
</evidence>
<evidence type="ECO:0000256" key="3">
    <source>
        <dbReference type="PROSITE-ProRule" id="PRU01278"/>
    </source>
</evidence>
<protein>
    <submittedName>
        <fullName evidence="5">BMC domain-containing protein</fullName>
    </submittedName>
</protein>
<organism evidence="5 6">
    <name type="scientific">Desulfosporosinus fructosivorans</name>
    <dbReference type="NCBI Taxonomy" id="2018669"/>
    <lineage>
        <taxon>Bacteria</taxon>
        <taxon>Bacillati</taxon>
        <taxon>Bacillota</taxon>
        <taxon>Clostridia</taxon>
        <taxon>Eubacteriales</taxon>
        <taxon>Desulfitobacteriaceae</taxon>
        <taxon>Desulfosporosinus</taxon>
    </lineage>
</organism>
<dbReference type="AlphaFoldDB" id="A0A4Z0R8Q5"/>
<evidence type="ECO:0000313" key="6">
    <source>
        <dbReference type="Proteomes" id="UP000298460"/>
    </source>
</evidence>
<dbReference type="InterPro" id="IPR037233">
    <property type="entry name" value="CcmK-like_sf"/>
</dbReference>
<dbReference type="Proteomes" id="UP000298460">
    <property type="component" value="Unassembled WGS sequence"/>
</dbReference>
<reference evidence="5 6" key="1">
    <citation type="submission" date="2019-03" db="EMBL/GenBank/DDBJ databases">
        <title>Draft Genome Sequence of Desulfosporosinus fructosivorans Strain 63.6F, Isolated from Marine Sediment in the Baltic Sea.</title>
        <authorList>
            <person name="Hausmann B."/>
            <person name="Vandieken V."/>
            <person name="Pjevac P."/>
            <person name="Schreck K."/>
            <person name="Herbold C.W."/>
            <person name="Loy A."/>
        </authorList>
    </citation>
    <scope>NUCLEOTIDE SEQUENCE [LARGE SCALE GENOMIC DNA]</scope>
    <source>
        <strain evidence="5 6">63.6F</strain>
    </source>
</reference>
<evidence type="ECO:0000256" key="2">
    <source>
        <dbReference type="ARBA" id="ARBA00024446"/>
    </source>
</evidence>
<dbReference type="SMART" id="SM00877">
    <property type="entry name" value="BMC"/>
    <property type="match status" value="1"/>
</dbReference>
<dbReference type="Gene3D" id="3.30.70.1710">
    <property type="match status" value="1"/>
</dbReference>